<dbReference type="InterPro" id="IPR005467">
    <property type="entry name" value="His_kinase_dom"/>
</dbReference>
<dbReference type="PROSITE" id="PS50109">
    <property type="entry name" value="HIS_KIN"/>
    <property type="match status" value="1"/>
</dbReference>
<keyword evidence="7" id="KW-1133">Transmembrane helix</keyword>
<evidence type="ECO:0000313" key="11">
    <source>
        <dbReference type="EMBL" id="MBM5571255.1"/>
    </source>
</evidence>
<dbReference type="CDD" id="cd00075">
    <property type="entry name" value="HATPase"/>
    <property type="match status" value="1"/>
</dbReference>
<feature type="domain" description="PAS" evidence="9">
    <location>
        <begin position="593"/>
        <end position="663"/>
    </location>
</feature>
<dbReference type="InterPro" id="IPR036890">
    <property type="entry name" value="HATPase_C_sf"/>
</dbReference>
<dbReference type="InterPro" id="IPR013767">
    <property type="entry name" value="PAS_fold"/>
</dbReference>
<reference evidence="11 12" key="1">
    <citation type="submission" date="2019-11" db="EMBL/GenBank/DDBJ databases">
        <title>Novel Deefgea species.</title>
        <authorList>
            <person name="Han J.-H."/>
        </authorList>
    </citation>
    <scope>NUCLEOTIDE SEQUENCE [LARGE SCALE GENOMIC DNA]</scope>
    <source>
        <strain evidence="11 12">LMG 24817</strain>
    </source>
</reference>
<gene>
    <name evidence="11" type="ORF">GM173_06635</name>
</gene>
<dbReference type="CDD" id="cd12915">
    <property type="entry name" value="PDC2_DGC_like"/>
    <property type="match status" value="1"/>
</dbReference>
<evidence type="ECO:0000256" key="2">
    <source>
        <dbReference type="ARBA" id="ARBA00012438"/>
    </source>
</evidence>
<keyword evidence="5" id="KW-0418">Kinase</keyword>
<dbReference type="Pfam" id="PF00989">
    <property type="entry name" value="PAS"/>
    <property type="match status" value="1"/>
</dbReference>
<dbReference type="PANTHER" id="PTHR43711:SF26">
    <property type="entry name" value="SENSOR HISTIDINE KINASE RCSC"/>
    <property type="match status" value="1"/>
</dbReference>
<dbReference type="InterPro" id="IPR036097">
    <property type="entry name" value="HisK_dim/P_sf"/>
</dbReference>
<dbReference type="NCBIfam" id="TIGR00229">
    <property type="entry name" value="sensory_box"/>
    <property type="match status" value="3"/>
</dbReference>
<keyword evidence="12" id="KW-1185">Reference proteome</keyword>
<dbReference type="InterPro" id="IPR004358">
    <property type="entry name" value="Sig_transdc_His_kin-like_C"/>
</dbReference>
<dbReference type="Gene3D" id="1.10.287.130">
    <property type="match status" value="1"/>
</dbReference>
<comment type="caution">
    <text evidence="11">The sequence shown here is derived from an EMBL/GenBank/DDBJ whole genome shotgun (WGS) entry which is preliminary data.</text>
</comment>
<feature type="domain" description="Histidine kinase" evidence="8">
    <location>
        <begin position="735"/>
        <end position="961"/>
    </location>
</feature>
<dbReference type="Gene3D" id="3.30.450.20">
    <property type="entry name" value="PAS domain"/>
    <property type="match status" value="5"/>
</dbReference>
<name>A0ABS2CC75_9NEIS</name>
<evidence type="ECO:0000256" key="5">
    <source>
        <dbReference type="ARBA" id="ARBA00022777"/>
    </source>
</evidence>
<evidence type="ECO:0000256" key="6">
    <source>
        <dbReference type="ARBA" id="ARBA00023012"/>
    </source>
</evidence>
<dbReference type="InterPro" id="IPR003661">
    <property type="entry name" value="HisK_dim/P_dom"/>
</dbReference>
<dbReference type="PRINTS" id="PR00344">
    <property type="entry name" value="BCTRLSENSOR"/>
</dbReference>
<keyword evidence="3" id="KW-0597">Phosphoprotein</keyword>
<feature type="domain" description="PAS" evidence="9">
    <location>
        <begin position="468"/>
        <end position="511"/>
    </location>
</feature>
<dbReference type="SUPFAM" id="SSF47384">
    <property type="entry name" value="Homodimeric domain of signal transducing histidine kinase"/>
    <property type="match status" value="1"/>
</dbReference>
<evidence type="ECO:0000259" key="10">
    <source>
        <dbReference type="PROSITE" id="PS50113"/>
    </source>
</evidence>
<dbReference type="CDD" id="cd00130">
    <property type="entry name" value="PAS"/>
    <property type="match status" value="3"/>
</dbReference>
<protein>
    <recommendedName>
        <fullName evidence="2">histidine kinase</fullName>
        <ecNumber evidence="2">2.7.13.3</ecNumber>
    </recommendedName>
</protein>
<comment type="catalytic activity">
    <reaction evidence="1">
        <text>ATP + protein L-histidine = ADP + protein N-phospho-L-histidine.</text>
        <dbReference type="EC" id="2.7.13.3"/>
    </reaction>
</comment>
<keyword evidence="7" id="KW-0472">Membrane</keyword>
<dbReference type="SMART" id="SM00091">
    <property type="entry name" value="PAS"/>
    <property type="match status" value="3"/>
</dbReference>
<evidence type="ECO:0000259" key="9">
    <source>
        <dbReference type="PROSITE" id="PS50112"/>
    </source>
</evidence>
<proteinExistence type="predicted"/>
<dbReference type="SMART" id="SM00086">
    <property type="entry name" value="PAC"/>
    <property type="match status" value="3"/>
</dbReference>
<keyword evidence="4" id="KW-0808">Transferase</keyword>
<feature type="domain" description="PAC" evidence="10">
    <location>
        <begin position="541"/>
        <end position="592"/>
    </location>
</feature>
<dbReference type="Pfam" id="PF00512">
    <property type="entry name" value="HisKA"/>
    <property type="match status" value="1"/>
</dbReference>
<sequence>MLKLLRPKQLAKKTNHNTLRVLRIGLLAFYGVTVLLVLLTLTWITIRDYHQTMQEAEKYNLSLARSLDENATRAYVSTEQAMQNIIEDIERQGGVEKSDEYVMHLLLKDKVRLTPQIRGIITIAPNGVLHSHGLEYPVRKVSLSDRSYFAYHRDFDSTRQYINEPILSRTDGKWLLPITRRINLPNGEFGGVVLSGMEPTYFLKFYDSLQLPQGMKVELLRSDGIILVNYPFNESKLGLNVRNNDPLFFEQLRLKRSSTFIQNENGEKLVTFIVNQSDNPLIIRLSYDVDSILASFKSQTHVRIALAAALMLVISILTFILMRQIKRAEETEARLHLTQFTVDESPDMTLWCDETGKITYVNKSMVKQSAYETEEIDQLSFTDLFTEITSDEWQKLLLQLQENKPTSFEGLLKNALGKIIPIEISLSRIQFQNQFYICCTARDISSRREAEQELRRHRDHLQEMVMERTAEIRTVLDASPLAIMLSMRGVIRLVNPAFELLFAYAASDIIGLPTHQIFSSTERFSETSQIIWSKIASGGVYRGEAELYRRDHSPFWAMIYAKALVPGDMSKGLIAVIEDITSQRIAAQALRQSERLNRTIIDQTADGFLLIDAGLRICDVNRSFTRLLGFTRENLIGRRPEELWPDNAARIFPSNLSELIDKPQAPIDLELNNVDGKSHPFLVNSGVVLDDQHSIEHAYAFFTDITVLKKIEAHLVEAKEAAESANYAKSSFLANMSHELRTPMHAILSFSEMGLGKTQNQEIAENVNLYRYYERINASGKRLLVLLNDLLDMSRLEANKMTYDKASYSLQQVARLACNEISSLINSKQLQLNIQEPEFESSANFDKARLTQVLVNLLSNAIKFSPVGGMIDIHFINSAKLKDGQAAIGISVRDYGPGIPEEELEYIFDKFIQSTRIRNGGGTGLGLAISRQIINDHQGQIVAENHPEGGAIFTVLLPCESNALDGA</sequence>
<dbReference type="InterPro" id="IPR001610">
    <property type="entry name" value="PAC"/>
</dbReference>
<dbReference type="PROSITE" id="PS50113">
    <property type="entry name" value="PAC"/>
    <property type="match status" value="2"/>
</dbReference>
<dbReference type="InterPro" id="IPR035965">
    <property type="entry name" value="PAS-like_dom_sf"/>
</dbReference>
<evidence type="ECO:0000256" key="4">
    <source>
        <dbReference type="ARBA" id="ARBA00022679"/>
    </source>
</evidence>
<dbReference type="CDD" id="cd00082">
    <property type="entry name" value="HisKA"/>
    <property type="match status" value="1"/>
</dbReference>
<dbReference type="InterPro" id="IPR000700">
    <property type="entry name" value="PAS-assoc_C"/>
</dbReference>
<feature type="domain" description="PAC" evidence="10">
    <location>
        <begin position="665"/>
        <end position="717"/>
    </location>
</feature>
<organism evidence="11 12">
    <name type="scientific">Deefgea chitinilytica</name>
    <dbReference type="NCBI Taxonomy" id="570276"/>
    <lineage>
        <taxon>Bacteria</taxon>
        <taxon>Pseudomonadati</taxon>
        <taxon>Pseudomonadota</taxon>
        <taxon>Betaproteobacteria</taxon>
        <taxon>Neisseriales</taxon>
        <taxon>Chitinibacteraceae</taxon>
        <taxon>Deefgea</taxon>
    </lineage>
</organism>
<dbReference type="PROSITE" id="PS50112">
    <property type="entry name" value="PAS"/>
    <property type="match status" value="2"/>
</dbReference>
<dbReference type="RefSeq" id="WP_203570577.1">
    <property type="nucleotide sequence ID" value="NZ_WOFE01000002.1"/>
</dbReference>
<dbReference type="SUPFAM" id="SSF55874">
    <property type="entry name" value="ATPase domain of HSP90 chaperone/DNA topoisomerase II/histidine kinase"/>
    <property type="match status" value="1"/>
</dbReference>
<dbReference type="CDD" id="cd12914">
    <property type="entry name" value="PDC1_DGC_like"/>
    <property type="match status" value="1"/>
</dbReference>
<dbReference type="Pfam" id="PF02518">
    <property type="entry name" value="HATPase_c"/>
    <property type="match status" value="1"/>
</dbReference>
<keyword evidence="6" id="KW-0902">Two-component regulatory system</keyword>
<evidence type="ECO:0000256" key="3">
    <source>
        <dbReference type="ARBA" id="ARBA00022553"/>
    </source>
</evidence>
<evidence type="ECO:0000313" key="12">
    <source>
        <dbReference type="Proteomes" id="UP001195660"/>
    </source>
</evidence>
<dbReference type="SMART" id="SM00388">
    <property type="entry name" value="HisKA"/>
    <property type="match status" value="1"/>
</dbReference>
<dbReference type="EC" id="2.7.13.3" evidence="2"/>
<dbReference type="SMART" id="SM00387">
    <property type="entry name" value="HATPase_c"/>
    <property type="match status" value="1"/>
</dbReference>
<dbReference type="Pfam" id="PF13426">
    <property type="entry name" value="PAS_9"/>
    <property type="match status" value="2"/>
</dbReference>
<dbReference type="Gene3D" id="3.30.565.10">
    <property type="entry name" value="Histidine kinase-like ATPase, C-terminal domain"/>
    <property type="match status" value="1"/>
</dbReference>
<evidence type="ECO:0000259" key="8">
    <source>
        <dbReference type="PROSITE" id="PS50109"/>
    </source>
</evidence>
<dbReference type="EMBL" id="WOFE01000002">
    <property type="protein sequence ID" value="MBM5571255.1"/>
    <property type="molecule type" value="Genomic_DNA"/>
</dbReference>
<feature type="transmembrane region" description="Helical" evidence="7">
    <location>
        <begin position="21"/>
        <end position="44"/>
    </location>
</feature>
<dbReference type="InterPro" id="IPR050736">
    <property type="entry name" value="Sensor_HK_Regulatory"/>
</dbReference>
<dbReference type="Proteomes" id="UP001195660">
    <property type="component" value="Unassembled WGS sequence"/>
</dbReference>
<evidence type="ECO:0000256" key="1">
    <source>
        <dbReference type="ARBA" id="ARBA00000085"/>
    </source>
</evidence>
<accession>A0ABS2CC75</accession>
<dbReference type="InterPro" id="IPR003594">
    <property type="entry name" value="HATPase_dom"/>
</dbReference>
<keyword evidence="7" id="KW-0812">Transmembrane</keyword>
<evidence type="ECO:0000256" key="7">
    <source>
        <dbReference type="SAM" id="Phobius"/>
    </source>
</evidence>
<dbReference type="SUPFAM" id="SSF55785">
    <property type="entry name" value="PYP-like sensor domain (PAS domain)"/>
    <property type="match status" value="3"/>
</dbReference>
<dbReference type="InterPro" id="IPR000014">
    <property type="entry name" value="PAS"/>
</dbReference>
<dbReference type="PANTHER" id="PTHR43711">
    <property type="entry name" value="TWO-COMPONENT HISTIDINE KINASE"/>
    <property type="match status" value="1"/>
</dbReference>